<dbReference type="Proteomes" id="UP000006174">
    <property type="component" value="Unassembled WGS sequence"/>
</dbReference>
<organism evidence="2 3">
    <name type="scientific">Ustilago hordei</name>
    <name type="common">Barley covered smut fungus</name>
    <dbReference type="NCBI Taxonomy" id="120017"/>
    <lineage>
        <taxon>Eukaryota</taxon>
        <taxon>Fungi</taxon>
        <taxon>Dikarya</taxon>
        <taxon>Basidiomycota</taxon>
        <taxon>Ustilaginomycotina</taxon>
        <taxon>Ustilaginomycetes</taxon>
        <taxon>Ustilaginales</taxon>
        <taxon>Ustilaginaceae</taxon>
        <taxon>Ustilago</taxon>
    </lineage>
</organism>
<feature type="compositionally biased region" description="Polar residues" evidence="1">
    <location>
        <begin position="309"/>
        <end position="320"/>
    </location>
</feature>
<sequence length="391" mass="42320">MPSFPQQYDYVDSGRFHYGYDREEYPHYEQQHDNGGVMSPCVQPHSRTISRPRVGMACEHCRKSRLAHVTCVYVKVTPEQNASGTYRSGAGFSSSVIDDINTQRASGIPNAPALPQTGTVLQSNQPQQPSSGYFYDGRYQAAPGTSTGANAIFNVGAGIKGSSRRPSVMAPYARKQSFEAASVITTAGGYYRYDPIPNDANTLPVAGGLNILTPHLNTNTTSYYTNSTFRTPITEPQPERSMSAFTPQPCLVEYQTSSPIHTPTATPTRPQSALLAHHQQQCLSCSPTTTATSPSYLTNLPSLERAPSRTDSCSVASPETSPHHAEDSATVWGGEQKKQYWGGSQQNWDSQAAAAGEEVASWASQVNPGGNGKAWDPVVSHYLQQPSHSPI</sequence>
<name>I2FM90_USTHO</name>
<keyword evidence="3" id="KW-1185">Reference proteome</keyword>
<evidence type="ECO:0000313" key="3">
    <source>
        <dbReference type="Proteomes" id="UP000006174"/>
    </source>
</evidence>
<comment type="caution">
    <text evidence="2">The sequence shown here is derived from an EMBL/GenBank/DDBJ whole genome shotgun (WGS) entry which is preliminary data.</text>
</comment>
<protein>
    <submittedName>
        <fullName evidence="2">Uncharacterized protein</fullName>
    </submittedName>
</protein>
<feature type="region of interest" description="Disordered" evidence="1">
    <location>
        <begin position="287"/>
        <end position="329"/>
    </location>
</feature>
<reference evidence="2 3" key="1">
    <citation type="journal article" date="2012" name="Plant Cell">
        <title>Genome comparison of barley and maize smut fungi reveals targeted loss of RNA silencing components and species-specific presence of transposable elements.</title>
        <authorList>
            <person name="Laurie J.D."/>
            <person name="Ali S."/>
            <person name="Linning R."/>
            <person name="Mannhaupt G."/>
            <person name="Wong P."/>
            <person name="Gueldener U."/>
            <person name="Muensterkoetter M."/>
            <person name="Moore R."/>
            <person name="Kahmann R."/>
            <person name="Bakkeren G."/>
            <person name="Schirawski J."/>
        </authorList>
    </citation>
    <scope>NUCLEOTIDE SEQUENCE [LARGE SCALE GENOMIC DNA]</scope>
    <source>
        <strain evidence="3">Uh4875-4</strain>
    </source>
</reference>
<dbReference type="AlphaFoldDB" id="I2FM90"/>
<dbReference type="HOGENOM" id="CLU_626981_0_0_1"/>
<gene>
    <name evidence="2" type="ORF">UHOR_03948</name>
</gene>
<dbReference type="EMBL" id="CAGI01000064">
    <property type="protein sequence ID" value="CCF48033.1"/>
    <property type="molecule type" value="Genomic_DNA"/>
</dbReference>
<evidence type="ECO:0000313" key="2">
    <source>
        <dbReference type="EMBL" id="CCF48033.1"/>
    </source>
</evidence>
<feature type="compositionally biased region" description="Low complexity" evidence="1">
    <location>
        <begin position="287"/>
        <end position="298"/>
    </location>
</feature>
<accession>I2FM90</accession>
<feature type="region of interest" description="Disordered" evidence="1">
    <location>
        <begin position="107"/>
        <end position="132"/>
    </location>
</feature>
<proteinExistence type="predicted"/>
<feature type="compositionally biased region" description="Polar residues" evidence="1">
    <location>
        <begin position="116"/>
        <end position="131"/>
    </location>
</feature>
<evidence type="ECO:0000256" key="1">
    <source>
        <dbReference type="SAM" id="MobiDB-lite"/>
    </source>
</evidence>